<evidence type="ECO:0000313" key="1">
    <source>
        <dbReference type="EMBL" id="KRG20488.1"/>
    </source>
</evidence>
<evidence type="ECO:0000313" key="3">
    <source>
        <dbReference type="Proteomes" id="UP000051497"/>
    </source>
</evidence>
<reference evidence="2" key="3">
    <citation type="submission" date="2021-06" db="EMBL/GenBank/DDBJ databases">
        <title>Genomic Description and Analysis of Intracellular Bacteria, Candidatus Berkiella cookevillensis and Candidatus Berkiella aquae.</title>
        <authorList>
            <person name="Kidane D.T."/>
            <person name="Mehari Y.T."/>
            <person name="Rice F.C."/>
            <person name="Arivett B.A."/>
            <person name="Farone A.L."/>
            <person name="Berk S.G."/>
            <person name="Farone M.B."/>
        </authorList>
    </citation>
    <scope>NUCLEOTIDE SEQUENCE</scope>
    <source>
        <strain evidence="2">HT99</strain>
    </source>
</reference>
<evidence type="ECO:0000313" key="2">
    <source>
        <dbReference type="EMBL" id="MCS5712219.1"/>
    </source>
</evidence>
<organism evidence="1">
    <name type="scientific">Candidatus Berkiella aquae</name>
    <dbReference type="NCBI Taxonomy" id="295108"/>
    <lineage>
        <taxon>Bacteria</taxon>
        <taxon>Pseudomonadati</taxon>
        <taxon>Pseudomonadota</taxon>
        <taxon>Gammaproteobacteria</taxon>
        <taxon>Candidatus Berkiellales</taxon>
        <taxon>Candidatus Berkiellaceae</taxon>
        <taxon>Candidatus Berkiella</taxon>
    </lineage>
</organism>
<dbReference type="EMBL" id="LKAJ01000011">
    <property type="protein sequence ID" value="KRG20488.1"/>
    <property type="molecule type" value="Genomic_DNA"/>
</dbReference>
<dbReference type="AlphaFoldDB" id="A0A0Q9YWJ4"/>
<reference evidence="1" key="1">
    <citation type="submission" date="2015-09" db="EMBL/GenBank/DDBJ databases">
        <title>Draft Genome Sequences of Two Novel Amoeba-resistant Intranuclear Bacteria, Candidatus Berkiella cookevillensis and Candidatus Berkiella aquae.</title>
        <authorList>
            <person name="Mehari Y.T."/>
            <person name="Arivett B.A."/>
            <person name="Farone A.L."/>
            <person name="Gunderson J.H."/>
            <person name="Farone M.B."/>
        </authorList>
    </citation>
    <scope>NUCLEOTIDE SEQUENCE [LARGE SCALE GENOMIC DNA]</scope>
    <source>
        <strain evidence="1">HT99</strain>
    </source>
</reference>
<dbReference type="STRING" id="295108.HT99x_02417"/>
<comment type="caution">
    <text evidence="1">The sequence shown here is derived from an EMBL/GenBank/DDBJ whole genome shotgun (WGS) entry which is preliminary data.</text>
</comment>
<dbReference type="Proteomes" id="UP000051497">
    <property type="component" value="Unassembled WGS sequence"/>
</dbReference>
<accession>A0A0Q9YWJ4</accession>
<dbReference type="RefSeq" id="WP_075067029.1">
    <property type="nucleotide sequence ID" value="NZ_LKAJ02000001.1"/>
</dbReference>
<dbReference type="EMBL" id="LKAJ02000001">
    <property type="protein sequence ID" value="MCS5712219.1"/>
    <property type="molecule type" value="Genomic_DNA"/>
</dbReference>
<proteinExistence type="predicted"/>
<name>A0A0Q9YWJ4_9GAMM</name>
<gene>
    <name evidence="2" type="ORF">HT99x_012320</name>
    <name evidence="1" type="ORF">HT99x_02417</name>
</gene>
<keyword evidence="3" id="KW-1185">Reference proteome</keyword>
<reference evidence="2" key="2">
    <citation type="journal article" date="2016" name="Genome Announc.">
        <title>Draft Genome Sequences of Two Novel Amoeba-Resistant Intranuclear Bacteria, 'Candidatus Berkiella cookevillensis' and 'Candidatus Berkiella aquae'.</title>
        <authorList>
            <person name="Mehari Y.T."/>
            <person name="Arivett B.A."/>
            <person name="Farone A.L."/>
            <person name="Gunderson J.H."/>
            <person name="Farone M.B."/>
        </authorList>
    </citation>
    <scope>NUCLEOTIDE SEQUENCE</scope>
    <source>
        <strain evidence="2">HT99</strain>
    </source>
</reference>
<protein>
    <submittedName>
        <fullName evidence="1">Uncharacterized protein</fullName>
    </submittedName>
</protein>
<sequence>MSAKGPSWNDLQKPFIDEWEESISQKGEEIPDIQAVYYANSEATFIKALRELAIQTTANKKYRDLANNALSQLNLVVKNTLPEDEVIIFNGSLSDLLDNLRNEPGYKQLTSTQQEALDRRVGELRILNNDLEALGKGVKSISDVKKVHQIAVQDNPYQKLISEVVSLYKDVQIDITDKTLDRTYRYQLDIVDNAKILSQAAGVSWSAQAMPSPAVVAKTPYVKKEMPSGLVEYEQSIWRDLQQYEEEYAKVQKLNFKSEISKADMASQKQQISQIKREMLGKYLAYEGPNKTVIRDEAKRVAENAVAKGLFKREQIPTVVSWSHPSTRQTEKQTLVELDKILKIAQDYQRVQADKVKQQSSLKSTYKGIKKQVLSTFNVKHDTKLELSNQLSSELAVLKAKVDAGIVNSKEGMKEIEAILDKTEKAANQRVSVNKQEFKDFIKTIRNAVAPQEPAVKHKKRD</sequence>